<gene>
    <name evidence="1" type="ORF">SFRICE_016635</name>
</gene>
<name>A0A2H1VIX5_SPOFR</name>
<dbReference type="AlphaFoldDB" id="A0A2H1VIX5"/>
<sequence length="327" mass="36287">MGQLDRSDTTASQKTVVNQRLRCVNEVTEGPIIPLPNLPNPRFPNNPSIHNPQKAGNALVTPLVSIGGGDHLPSEILTARLARWLGNRLPRNVQCVRFPHGATLRVIHKLVFSCVVDAFYRLTISHAHDTQTRNNNLWITQRVAPCGNRTRYTLRGSQLPSHRANRAVNVFLCLSLVIVTQIGPMPSHHANHAVKSLLFRCFVQKSTALHVARQSIAQLPHQLCSLLKREWVRRCDWLVYLSRVLNPKNIENEMSSVALGKARGSVRLLLTNNHPVPTPALSRSPVLYLGVSEAGLLEDFVPLTGAEGDSWVGEWFPNIGPWTTSGP</sequence>
<evidence type="ECO:0000313" key="1">
    <source>
        <dbReference type="EMBL" id="SOQ40746.1"/>
    </source>
</evidence>
<protein>
    <submittedName>
        <fullName evidence="1">SFRICE_016635</fullName>
    </submittedName>
</protein>
<dbReference type="EMBL" id="ODYU01002800">
    <property type="protein sequence ID" value="SOQ40746.1"/>
    <property type="molecule type" value="Genomic_DNA"/>
</dbReference>
<accession>A0A2H1VIX5</accession>
<organism evidence="1">
    <name type="scientific">Spodoptera frugiperda</name>
    <name type="common">Fall armyworm</name>
    <dbReference type="NCBI Taxonomy" id="7108"/>
    <lineage>
        <taxon>Eukaryota</taxon>
        <taxon>Metazoa</taxon>
        <taxon>Ecdysozoa</taxon>
        <taxon>Arthropoda</taxon>
        <taxon>Hexapoda</taxon>
        <taxon>Insecta</taxon>
        <taxon>Pterygota</taxon>
        <taxon>Neoptera</taxon>
        <taxon>Endopterygota</taxon>
        <taxon>Lepidoptera</taxon>
        <taxon>Glossata</taxon>
        <taxon>Ditrysia</taxon>
        <taxon>Noctuoidea</taxon>
        <taxon>Noctuidae</taxon>
        <taxon>Amphipyrinae</taxon>
        <taxon>Spodoptera</taxon>
    </lineage>
</organism>
<proteinExistence type="predicted"/>
<reference evidence="1" key="1">
    <citation type="submission" date="2016-07" db="EMBL/GenBank/DDBJ databases">
        <authorList>
            <person name="Bretaudeau A."/>
        </authorList>
    </citation>
    <scope>NUCLEOTIDE SEQUENCE</scope>
    <source>
        <strain evidence="1">Rice</strain>
        <tissue evidence="1">Whole body</tissue>
    </source>
</reference>